<sequence length="1658" mass="180638">MQPTSLIAAPSTNPSLASRRLDQWFEASAARLPEALAVVADGQALNYAQLNQQADQFAAGLVRTGVQAGDIVALACGRSVDMVVAILGVLKSGAVYLPLDLNLPDARLGLMVKDSAAVLVVCSEEAAGRLADCGAPVCLCGDWSVTARPAARRHPEAAYCIYTSGSTGTPKGVLVAHHSVANLIGYWLTRVTPAGGQPFNASLWTSFGFDVSVFELFVPLALGGAVHIVAEAVKADPLGLLDWLTAQAIEFAYLPPFLMRKLAELPDELVGRLSLRSLLVGVEPLREADLARLKNILPELCIINGYGPTETTVFCTAYLDITDHARPAPLGQAIDGARVYLLGPDLQAVDGGEIGEIYVAGACLAEGYLGRPDLTAERFLPDPFGPAGTRMYRTGDLGRQLPDGHLVFCGRKDDQIKLNGYRIELGEIEQALSTCTGVRDAAVAVWDGAQGTKRLVAYVVAQDGVTLSVAGLSEQLGRLLPEYMVPASMVLLGELPLGVNGKLDRKALPAPAATLTDYVAPRTELAQQLATIWAEVLQLGRVGMADGFRSLGGSSMQAIEISFRIARRYGCSRRIPLPLSNITLADYVPAVEAVLAQQPVAPVTTPAAQAGRHPFSYAQEQVWFLEQMGEAWRAYRFHARFRLRGPLQIAALRQAVNQLIERHTLLRTRFLSEGETLQCELLPSLTVEVPVIDLSAIEAAQRLERLAACLREELDFRFDIAEPPLVRWVLIRLAAEEHILLQSEHHNVHDGQSMRILIGDLAALYSAACTGESAVLEPVEADYRTFCLQEKAWLASPDFSQQLDRWAARLVGHTDHLKLFSYRPAPPERSFRGAQLRHTVDDALLDRINATAAGLGVSRYVLMLAVFGVLIARYNDQKRFLIGGALANRCSPLYRRTVGMFVNMVPIPFDLERAPSFPQLVQALNEETDFALAHSGVPLAEIVKRLQLTQRLKGEAPFNVSFSFHDSLPASFDFRGLEVELEEGLPNGSAKFDLSVVGILGNRSAGKAMELVFGYNTDLFDTATIERMAIHYQTLLEAVIAEPQAQLKQLPMLSEAEVRQLTAWNDTAKDYPRCAIHELFEAQAAASPDAVAVVFGEQQLSYGELNRRANQLAHQLVELGVRADTLVGICVERSLEMVVGLFAILKAGGAYVPLDPDYPAERLAYLLEDCAAPLLLTQSWLLARLPEHSARVICLDTLSSTAPDTNLTVRVQAEHLAYCLYTSGSTGRPKGVQLSHQAVLVRLHWMQETYRLTGADRLLQKTSLGFDVSVWELFWTLGYGARLIVPQQQEVRDLERLADRMVDSQITFAHFTPAVLEQMVDNPRLRQGHSLRFLVSGGETLPVGLFKKALALSGGAFHNRYGPTEAAINATYWVAPQGEAHRETAIGRPLANTRIYLLDADLQPVPVGVPAEIYIAGPGLARGYLNQPALTQARFLADPFGPAGERMYRSGDLGRYLPDGNIEFLGRVDHQVKLRGFRIELGEIESSLRACDGVREAVVTVDPVQLRLVAYVVAAAGVDAETLRQALRRQLPDYMVPSSWVFLDVLPLNANGKVDRQALPAPEAPVPSQAVMAADALSPTAQQVLELMRSIVADVPLDPYSDFFDVGFHSINLMRLVAKSRSAFGVPLSIVETIDAQSPAAFAELIEEKLAAEAAECD</sequence>
<dbReference type="NCBIfam" id="TIGR01733">
    <property type="entry name" value="AA-adenyl-dom"/>
    <property type="match status" value="2"/>
</dbReference>
<dbReference type="SMART" id="SM00823">
    <property type="entry name" value="PKS_PP"/>
    <property type="match status" value="2"/>
</dbReference>
<dbReference type="CDD" id="cd19531">
    <property type="entry name" value="LCL_NRPS-like"/>
    <property type="match status" value="1"/>
</dbReference>
<dbReference type="InterPro" id="IPR042099">
    <property type="entry name" value="ANL_N_sf"/>
</dbReference>
<dbReference type="InterPro" id="IPR000873">
    <property type="entry name" value="AMP-dep_synth/lig_dom"/>
</dbReference>
<dbReference type="Pfam" id="PF00668">
    <property type="entry name" value="Condensation"/>
    <property type="match status" value="1"/>
</dbReference>
<keyword evidence="6" id="KW-1185">Reference proteome</keyword>
<name>A0ABV8MM29_9NEIS</name>
<dbReference type="RefSeq" id="WP_378162661.1">
    <property type="nucleotide sequence ID" value="NZ_JBHSBU010000001.1"/>
</dbReference>
<dbReference type="NCBIfam" id="NF003417">
    <property type="entry name" value="PRK04813.1"/>
    <property type="match status" value="2"/>
</dbReference>
<evidence type="ECO:0000256" key="3">
    <source>
        <dbReference type="ARBA" id="ARBA00022553"/>
    </source>
</evidence>
<dbReference type="SUPFAM" id="SSF56801">
    <property type="entry name" value="Acetyl-CoA synthetase-like"/>
    <property type="match status" value="2"/>
</dbReference>
<protein>
    <submittedName>
        <fullName evidence="5">Amino acid adenylation domain-containing protein</fullName>
    </submittedName>
</protein>
<evidence type="ECO:0000259" key="4">
    <source>
        <dbReference type="PROSITE" id="PS50075"/>
    </source>
</evidence>
<dbReference type="Pfam" id="PF00550">
    <property type="entry name" value="PP-binding"/>
    <property type="match status" value="2"/>
</dbReference>
<dbReference type="InterPro" id="IPR023213">
    <property type="entry name" value="CAT-like_dom_sf"/>
</dbReference>
<organism evidence="5 6">
    <name type="scientific">Chitinimonas lacunae</name>
    <dbReference type="NCBI Taxonomy" id="1963018"/>
    <lineage>
        <taxon>Bacteria</taxon>
        <taxon>Pseudomonadati</taxon>
        <taxon>Pseudomonadota</taxon>
        <taxon>Betaproteobacteria</taxon>
        <taxon>Neisseriales</taxon>
        <taxon>Chitinibacteraceae</taxon>
        <taxon>Chitinimonas</taxon>
    </lineage>
</organism>
<dbReference type="PANTHER" id="PTHR45527:SF1">
    <property type="entry name" value="FATTY ACID SYNTHASE"/>
    <property type="match status" value="1"/>
</dbReference>
<comment type="cofactor">
    <cofactor evidence="1">
        <name>pantetheine 4'-phosphate</name>
        <dbReference type="ChEBI" id="CHEBI:47942"/>
    </cofactor>
</comment>
<dbReference type="InterPro" id="IPR036736">
    <property type="entry name" value="ACP-like_sf"/>
</dbReference>
<dbReference type="Gene3D" id="3.30.300.30">
    <property type="match status" value="2"/>
</dbReference>
<dbReference type="PROSITE" id="PS50075">
    <property type="entry name" value="CARRIER"/>
    <property type="match status" value="2"/>
</dbReference>
<dbReference type="InterPro" id="IPR009081">
    <property type="entry name" value="PP-bd_ACP"/>
</dbReference>
<dbReference type="InterPro" id="IPR020806">
    <property type="entry name" value="PKS_PP-bd"/>
</dbReference>
<dbReference type="EMBL" id="JBHSBU010000001">
    <property type="protein sequence ID" value="MFC4159178.1"/>
    <property type="molecule type" value="Genomic_DNA"/>
</dbReference>
<keyword evidence="3" id="KW-0597">Phosphoprotein</keyword>
<dbReference type="InterPro" id="IPR006162">
    <property type="entry name" value="Ppantetheine_attach_site"/>
</dbReference>
<keyword evidence="2" id="KW-0596">Phosphopantetheine</keyword>
<dbReference type="SUPFAM" id="SSF52777">
    <property type="entry name" value="CoA-dependent acyltransferases"/>
    <property type="match status" value="2"/>
</dbReference>
<dbReference type="InterPro" id="IPR025110">
    <property type="entry name" value="AMP-bd_C"/>
</dbReference>
<feature type="domain" description="Carrier" evidence="4">
    <location>
        <begin position="1575"/>
        <end position="1650"/>
    </location>
</feature>
<dbReference type="CDD" id="cd05930">
    <property type="entry name" value="A_NRPS"/>
    <property type="match status" value="2"/>
</dbReference>
<dbReference type="Gene3D" id="3.30.559.30">
    <property type="entry name" value="Nonribosomal peptide synthetase, condensation domain"/>
    <property type="match status" value="1"/>
</dbReference>
<proteinExistence type="predicted"/>
<dbReference type="Gene3D" id="3.40.50.12780">
    <property type="entry name" value="N-terminal domain of ligase-like"/>
    <property type="match status" value="1"/>
</dbReference>
<dbReference type="InterPro" id="IPR001242">
    <property type="entry name" value="Condensation_dom"/>
</dbReference>
<feature type="domain" description="Carrier" evidence="4">
    <location>
        <begin position="520"/>
        <end position="595"/>
    </location>
</feature>
<dbReference type="Proteomes" id="UP001595791">
    <property type="component" value="Unassembled WGS sequence"/>
</dbReference>
<dbReference type="Gene3D" id="2.30.38.10">
    <property type="entry name" value="Luciferase, Domain 3"/>
    <property type="match status" value="1"/>
</dbReference>
<reference evidence="6" key="1">
    <citation type="journal article" date="2019" name="Int. J. Syst. Evol. Microbiol.">
        <title>The Global Catalogue of Microorganisms (GCM) 10K type strain sequencing project: providing services to taxonomists for standard genome sequencing and annotation.</title>
        <authorList>
            <consortium name="The Broad Institute Genomics Platform"/>
            <consortium name="The Broad Institute Genome Sequencing Center for Infectious Disease"/>
            <person name="Wu L."/>
            <person name="Ma J."/>
        </authorList>
    </citation>
    <scope>NUCLEOTIDE SEQUENCE [LARGE SCALE GENOMIC DNA]</scope>
    <source>
        <strain evidence="6">LMG 29894</strain>
    </source>
</reference>
<dbReference type="Pfam" id="PF13193">
    <property type="entry name" value="AMP-binding_C"/>
    <property type="match status" value="2"/>
</dbReference>
<dbReference type="Pfam" id="PF00501">
    <property type="entry name" value="AMP-binding"/>
    <property type="match status" value="2"/>
</dbReference>
<dbReference type="Gene3D" id="3.40.50.980">
    <property type="match status" value="2"/>
</dbReference>
<dbReference type="PANTHER" id="PTHR45527">
    <property type="entry name" value="NONRIBOSOMAL PEPTIDE SYNTHETASE"/>
    <property type="match status" value="1"/>
</dbReference>
<dbReference type="PROSITE" id="PS00012">
    <property type="entry name" value="PHOSPHOPANTETHEINE"/>
    <property type="match status" value="1"/>
</dbReference>
<dbReference type="Gene3D" id="1.10.1200.10">
    <property type="entry name" value="ACP-like"/>
    <property type="match status" value="2"/>
</dbReference>
<dbReference type="Gene3D" id="3.30.559.10">
    <property type="entry name" value="Chloramphenicol acetyltransferase-like domain"/>
    <property type="match status" value="1"/>
</dbReference>
<comment type="caution">
    <text evidence="5">The sequence shown here is derived from an EMBL/GenBank/DDBJ whole genome shotgun (WGS) entry which is preliminary data.</text>
</comment>
<evidence type="ECO:0000256" key="2">
    <source>
        <dbReference type="ARBA" id="ARBA00022450"/>
    </source>
</evidence>
<dbReference type="InterPro" id="IPR010071">
    <property type="entry name" value="AA_adenyl_dom"/>
</dbReference>
<gene>
    <name evidence="5" type="ORF">ACFOW7_07380</name>
</gene>
<evidence type="ECO:0000313" key="6">
    <source>
        <dbReference type="Proteomes" id="UP001595791"/>
    </source>
</evidence>
<evidence type="ECO:0000256" key="1">
    <source>
        <dbReference type="ARBA" id="ARBA00001957"/>
    </source>
</evidence>
<evidence type="ECO:0000313" key="5">
    <source>
        <dbReference type="EMBL" id="MFC4159178.1"/>
    </source>
</evidence>
<dbReference type="SUPFAM" id="SSF47336">
    <property type="entry name" value="ACP-like"/>
    <property type="match status" value="2"/>
</dbReference>
<accession>A0ABV8MM29</accession>
<dbReference type="InterPro" id="IPR045851">
    <property type="entry name" value="AMP-bd_C_sf"/>
</dbReference>